<dbReference type="PANTHER" id="PTHR43685:SF2">
    <property type="entry name" value="GLYCOSYLTRANSFERASE 2-LIKE DOMAIN-CONTAINING PROTEIN"/>
    <property type="match status" value="1"/>
</dbReference>
<evidence type="ECO:0000259" key="4">
    <source>
        <dbReference type="Pfam" id="PF00535"/>
    </source>
</evidence>
<keyword evidence="2 3" id="KW-0802">TPR repeat</keyword>
<evidence type="ECO:0000256" key="2">
    <source>
        <dbReference type="ARBA" id="ARBA00022803"/>
    </source>
</evidence>
<dbReference type="Pfam" id="PF00535">
    <property type="entry name" value="Glycos_transf_2"/>
    <property type="match status" value="3"/>
</dbReference>
<feature type="domain" description="Glycosyltransferase 2-like" evidence="4">
    <location>
        <begin position="410"/>
        <end position="531"/>
    </location>
</feature>
<feature type="domain" description="Glycosyltransferase 2-like" evidence="4">
    <location>
        <begin position="12"/>
        <end position="174"/>
    </location>
</feature>
<dbReference type="EMBL" id="BLXY01000008">
    <property type="protein sequence ID" value="GFO65340.1"/>
    <property type="molecule type" value="Genomic_DNA"/>
</dbReference>
<comment type="caution">
    <text evidence="5">The sequence shown here is derived from an EMBL/GenBank/DDBJ whole genome shotgun (WGS) entry which is preliminary data.</text>
</comment>
<dbReference type="SUPFAM" id="SSF53448">
    <property type="entry name" value="Nucleotide-diphospho-sugar transferases"/>
    <property type="match status" value="3"/>
</dbReference>
<evidence type="ECO:0000313" key="5">
    <source>
        <dbReference type="EMBL" id="GFO65340.1"/>
    </source>
</evidence>
<reference evidence="6" key="1">
    <citation type="submission" date="2020-06" db="EMBL/GenBank/DDBJ databases">
        <title>Draft genomic sequecing of Geomonas sp. Red736.</title>
        <authorList>
            <person name="Itoh H."/>
            <person name="Xu Z.X."/>
            <person name="Ushijima N."/>
            <person name="Masuda Y."/>
            <person name="Shiratori Y."/>
            <person name="Senoo K."/>
        </authorList>
    </citation>
    <scope>NUCLEOTIDE SEQUENCE [LARGE SCALE GENOMIC DNA]</scope>
    <source>
        <strain evidence="6">Red736</strain>
    </source>
</reference>
<dbReference type="InterPro" id="IPR050834">
    <property type="entry name" value="Glycosyltransf_2"/>
</dbReference>
<proteinExistence type="predicted"/>
<name>A0A6V8MZ29_9BACT</name>
<dbReference type="SMART" id="SM00028">
    <property type="entry name" value="TPR"/>
    <property type="match status" value="7"/>
</dbReference>
<dbReference type="CDD" id="cd02511">
    <property type="entry name" value="Beta4Glucosyltransferase"/>
    <property type="match status" value="1"/>
</dbReference>
<evidence type="ECO:0000256" key="3">
    <source>
        <dbReference type="PROSITE-ProRule" id="PRU00339"/>
    </source>
</evidence>
<dbReference type="Pfam" id="PF07719">
    <property type="entry name" value="TPR_2"/>
    <property type="match status" value="1"/>
</dbReference>
<dbReference type="InterPro" id="IPR013105">
    <property type="entry name" value="TPR_2"/>
</dbReference>
<feature type="repeat" description="TPR" evidence="3">
    <location>
        <begin position="354"/>
        <end position="387"/>
    </location>
</feature>
<dbReference type="Proteomes" id="UP000568888">
    <property type="component" value="Unassembled WGS sequence"/>
</dbReference>
<feature type="repeat" description="TPR" evidence="3">
    <location>
        <begin position="1161"/>
        <end position="1194"/>
    </location>
</feature>
<keyword evidence="1" id="KW-0677">Repeat</keyword>
<dbReference type="InterPro" id="IPR019734">
    <property type="entry name" value="TPR_rpt"/>
</dbReference>
<evidence type="ECO:0000256" key="1">
    <source>
        <dbReference type="ARBA" id="ARBA00022737"/>
    </source>
</evidence>
<feature type="repeat" description="TPR" evidence="3">
    <location>
        <begin position="288"/>
        <end position="321"/>
    </location>
</feature>
<dbReference type="Pfam" id="PF14559">
    <property type="entry name" value="TPR_19"/>
    <property type="match status" value="1"/>
</dbReference>
<sequence>MTLSMAKKYLVSAIVSTYNADRFLAGKLEDLEAQTIAPELEIIVIDSASPGNERAIVADFQARYDNIRYLRTEKRETVYQAWNRGIRMATGEFVTNANTDDRLRNDAYEVLVRALKERPECVLAYPDMRITKQENATFERHQPFGFRDWPEFDRLNLLELCCVGPFPLWRKSLHEDVGYFDERFRSAADYELWLRAALRHDFVHVPQFLGLYWLSEETVSRKGDLPTLEYLEVQKEYRPRFAPLAPPPVELEPEQWREFQALSARLESGDGAVLPELERFSERHPRAPRFHLELARIFYKKGEIGYAKKYFEKAAIIAPGSDTYRDALLSFLKSELYQALQHQTAYVAANPDDPEAHLCAGMILILMERYQAALPHYRRALEINPDSAPARDNIAFLERELRPKVRPLTSIVVAAGDDAACTRECLESVERHTPEPHEVILVFRGSDDGALAQLQEFCAGHSGHLLVDCGGRSPAAAFGAGLREAVGRELVLLQGDVVVTRGWLARMLDALAREGKAGLCGPMTNRAHGPQGKVGCDYRNLSELEACAERFANDHYGRRIALPRLAGFCLLFSRELLDEVGEPDGSFASDAWAGDFSLRAALKGYGCVAAGDVFVHRYGTPDDDFLLRRERPLLEHKWEPGALEPELAARLLRLRAGIEGMRLARAGRVRQAVDLMIEQGVHLADGAPAPYLALAGMLAEAGQSREALEVLAHVPPGEAQATHLLRARCHDAAGERDLALAELERAALLDDQAPELLELQGVLALKAGERDRAEELLRRALVADPGYARACCALAAIAWERGDREQGLQLAERAFLLDPLQLAALGRYHDYATALDLLPREEERLREAISLYPEHKGLCYGLVELLIRSARYREAIREIERAAARFGLDDAGIDAALQIRGLAGAPPPAARGTGSISVCMIVKDEAGNLPAALDSVHGLADELVVVDTGSSDRTRDIARIFGARLFDFAWTGSFADARNFSLSQAAADWILVLDADEVLAPTDLTPLADLARKGGRVAYSFTTRNYTEELARRGWVANGGEYPEQERGRGWTGSDKVRLFPNLPALRFEGAVHELLELSLLREEIPIHACDVPVHHYGKLDQAGNRAKQELYYRLGLQKLEETGASHEALAELARQATELALFAEAEQLWQRLLRVKPDHAEAYFNLGYLYLSSGDYRQARDHAARGVQLAPDLKEAAFNLAKSELYLGETAAALARCRAMLHQWPGYPAARSLFAVCLLLEGDRAGGEAEVARLAAQGYDCGDFLNEYAGGMQRGGLEQLAAPLAELAARLGAGGRP</sequence>
<dbReference type="InterPro" id="IPR029044">
    <property type="entry name" value="Nucleotide-diphossugar_trans"/>
</dbReference>
<dbReference type="Gene3D" id="1.25.40.10">
    <property type="entry name" value="Tetratricopeptide repeat domain"/>
    <property type="match status" value="3"/>
</dbReference>
<evidence type="ECO:0000313" key="6">
    <source>
        <dbReference type="Proteomes" id="UP000568888"/>
    </source>
</evidence>
<organism evidence="5 6">
    <name type="scientific">Geomonas paludis</name>
    <dbReference type="NCBI Taxonomy" id="2740185"/>
    <lineage>
        <taxon>Bacteria</taxon>
        <taxon>Pseudomonadati</taxon>
        <taxon>Thermodesulfobacteriota</taxon>
        <taxon>Desulfuromonadia</taxon>
        <taxon>Geobacterales</taxon>
        <taxon>Geobacteraceae</taxon>
        <taxon>Geomonas</taxon>
    </lineage>
</organism>
<dbReference type="SUPFAM" id="SSF48452">
    <property type="entry name" value="TPR-like"/>
    <property type="match status" value="3"/>
</dbReference>
<dbReference type="RefSeq" id="WP_281376725.1">
    <property type="nucleotide sequence ID" value="NZ_BLXY01000008.1"/>
</dbReference>
<dbReference type="Gene3D" id="3.90.550.10">
    <property type="entry name" value="Spore Coat Polysaccharide Biosynthesis Protein SpsA, Chain A"/>
    <property type="match status" value="3"/>
</dbReference>
<dbReference type="PANTHER" id="PTHR43685">
    <property type="entry name" value="GLYCOSYLTRANSFERASE"/>
    <property type="match status" value="1"/>
</dbReference>
<dbReference type="PROSITE" id="PS50293">
    <property type="entry name" value="TPR_REGION"/>
    <property type="match status" value="1"/>
</dbReference>
<dbReference type="PROSITE" id="PS50005">
    <property type="entry name" value="TPR"/>
    <property type="match status" value="4"/>
</dbReference>
<feature type="domain" description="Glycosyltransferase 2-like" evidence="4">
    <location>
        <begin position="917"/>
        <end position="1042"/>
    </location>
</feature>
<dbReference type="Pfam" id="PF13432">
    <property type="entry name" value="TPR_16"/>
    <property type="match status" value="3"/>
</dbReference>
<accession>A0A6V8MZ29</accession>
<gene>
    <name evidence="5" type="ORF">GMPD_32590</name>
</gene>
<dbReference type="InterPro" id="IPR001173">
    <property type="entry name" value="Glyco_trans_2-like"/>
</dbReference>
<feature type="repeat" description="TPR" evidence="3">
    <location>
        <begin position="754"/>
        <end position="787"/>
    </location>
</feature>
<dbReference type="InterPro" id="IPR011990">
    <property type="entry name" value="TPR-like_helical_dom_sf"/>
</dbReference>
<protein>
    <recommendedName>
        <fullName evidence="4">Glycosyltransferase 2-like domain-containing protein</fullName>
    </recommendedName>
</protein>